<sequence>MRGFALLVLSIVAGLAPQEGLYGHHLDGRTTRSQSLRSKLTRIPSHYSPPLTAVEALELGIMDIRVLNSSILPIALDSWTQNFTGWSPGGEGEWCVDPSQAGQETGSLLRFIDANPDRLSLSDKHIGVSDSEEFGAG</sequence>
<dbReference type="Proteomes" id="UP000269721">
    <property type="component" value="Unassembled WGS sequence"/>
</dbReference>
<dbReference type="EMBL" id="KZ997298">
    <property type="protein sequence ID" value="RKO87604.1"/>
    <property type="molecule type" value="Genomic_DNA"/>
</dbReference>
<name>A0A4P9W5R3_9FUNG</name>
<keyword evidence="1" id="KW-0732">Signal</keyword>
<keyword evidence="3" id="KW-1185">Reference proteome</keyword>
<proteinExistence type="predicted"/>
<evidence type="ECO:0000313" key="3">
    <source>
        <dbReference type="Proteomes" id="UP000269721"/>
    </source>
</evidence>
<feature type="chain" id="PRO_5020394755" evidence="1">
    <location>
        <begin position="24"/>
        <end position="137"/>
    </location>
</feature>
<evidence type="ECO:0000256" key="1">
    <source>
        <dbReference type="SAM" id="SignalP"/>
    </source>
</evidence>
<feature type="signal peptide" evidence="1">
    <location>
        <begin position="1"/>
        <end position="23"/>
    </location>
</feature>
<organism evidence="2 3">
    <name type="scientific">Blyttiomyces helicus</name>
    <dbReference type="NCBI Taxonomy" id="388810"/>
    <lineage>
        <taxon>Eukaryota</taxon>
        <taxon>Fungi</taxon>
        <taxon>Fungi incertae sedis</taxon>
        <taxon>Chytridiomycota</taxon>
        <taxon>Chytridiomycota incertae sedis</taxon>
        <taxon>Chytridiomycetes</taxon>
        <taxon>Chytridiomycetes incertae sedis</taxon>
        <taxon>Blyttiomyces</taxon>
    </lineage>
</organism>
<evidence type="ECO:0000313" key="2">
    <source>
        <dbReference type="EMBL" id="RKO87604.1"/>
    </source>
</evidence>
<accession>A0A4P9W5R3</accession>
<reference evidence="3" key="1">
    <citation type="journal article" date="2018" name="Nat. Microbiol.">
        <title>Leveraging single-cell genomics to expand the fungal tree of life.</title>
        <authorList>
            <person name="Ahrendt S.R."/>
            <person name="Quandt C.A."/>
            <person name="Ciobanu D."/>
            <person name="Clum A."/>
            <person name="Salamov A."/>
            <person name="Andreopoulos B."/>
            <person name="Cheng J.F."/>
            <person name="Woyke T."/>
            <person name="Pelin A."/>
            <person name="Henrissat B."/>
            <person name="Reynolds N.K."/>
            <person name="Benny G.L."/>
            <person name="Smith M.E."/>
            <person name="James T.Y."/>
            <person name="Grigoriev I.V."/>
        </authorList>
    </citation>
    <scope>NUCLEOTIDE SEQUENCE [LARGE SCALE GENOMIC DNA]</scope>
</reference>
<protein>
    <submittedName>
        <fullName evidence="2">Uncharacterized protein</fullName>
    </submittedName>
</protein>
<dbReference type="AlphaFoldDB" id="A0A4P9W5R3"/>
<gene>
    <name evidence="2" type="ORF">BDK51DRAFT_39073</name>
</gene>